<evidence type="ECO:0000256" key="11">
    <source>
        <dbReference type="ARBA" id="ARBA00048778"/>
    </source>
</evidence>
<dbReference type="AlphaFoldDB" id="A0A9W8QJG7"/>
<keyword evidence="10" id="KW-0472">Membrane</keyword>
<dbReference type="Pfam" id="PF25426">
    <property type="entry name" value="AAA_lid_BCS1"/>
    <property type="match status" value="1"/>
</dbReference>
<feature type="domain" description="AAA+ ATPase" evidence="13">
    <location>
        <begin position="243"/>
        <end position="377"/>
    </location>
</feature>
<protein>
    <recommendedName>
        <fullName evidence="17">Mitochondrial chaperone BCS1</fullName>
    </recommendedName>
</protein>
<dbReference type="KEGG" id="amus:LMH87_007615"/>
<keyword evidence="7 12" id="KW-0067">ATP-binding</keyword>
<comment type="catalytic activity">
    <reaction evidence="11">
        <text>ATP + H2O = ADP + phosphate + H(+)</text>
        <dbReference type="Rhea" id="RHEA:13065"/>
        <dbReference type="ChEBI" id="CHEBI:15377"/>
        <dbReference type="ChEBI" id="CHEBI:15378"/>
        <dbReference type="ChEBI" id="CHEBI:30616"/>
        <dbReference type="ChEBI" id="CHEBI:43474"/>
        <dbReference type="ChEBI" id="CHEBI:456216"/>
    </reaction>
    <physiologicalReaction direction="left-to-right" evidence="11">
        <dbReference type="Rhea" id="RHEA:13066"/>
    </physiologicalReaction>
</comment>
<dbReference type="GO" id="GO:0016887">
    <property type="term" value="F:ATP hydrolysis activity"/>
    <property type="evidence" value="ECO:0007669"/>
    <property type="project" value="InterPro"/>
</dbReference>
<keyword evidence="9" id="KW-0496">Mitochondrion</keyword>
<comment type="caution">
    <text evidence="15">The sequence shown here is derived from an EMBL/GenBank/DDBJ whole genome shotgun (WGS) entry which is preliminary data.</text>
</comment>
<evidence type="ECO:0000256" key="5">
    <source>
        <dbReference type="ARBA" id="ARBA00022792"/>
    </source>
</evidence>
<dbReference type="EMBL" id="JAJHUN010000002">
    <property type="protein sequence ID" value="KAJ4161584.1"/>
    <property type="molecule type" value="Genomic_DNA"/>
</dbReference>
<dbReference type="InterPro" id="IPR050747">
    <property type="entry name" value="Mitochondrial_chaperone_BCS1"/>
</dbReference>
<evidence type="ECO:0008006" key="17">
    <source>
        <dbReference type="Google" id="ProtNLM"/>
    </source>
</evidence>
<reference evidence="15" key="1">
    <citation type="journal article" date="2023" name="Access Microbiol">
        <title>De-novo genome assembly for Akanthomyces muscarius, a biocontrol agent of insect agricultural pests.</title>
        <authorList>
            <person name="Erdos Z."/>
            <person name="Studholme D.J."/>
            <person name="Raymond B."/>
            <person name="Sharma M."/>
        </authorList>
    </citation>
    <scope>NUCLEOTIDE SEQUENCE</scope>
    <source>
        <strain evidence="15">Ve6</strain>
    </source>
</reference>
<evidence type="ECO:0000313" key="15">
    <source>
        <dbReference type="EMBL" id="KAJ4161584.1"/>
    </source>
</evidence>
<accession>A0A9W8QJG7</accession>
<dbReference type="GO" id="GO:0005743">
    <property type="term" value="C:mitochondrial inner membrane"/>
    <property type="evidence" value="ECO:0007669"/>
    <property type="project" value="UniProtKB-SubCell"/>
</dbReference>
<dbReference type="Pfam" id="PF00004">
    <property type="entry name" value="AAA"/>
    <property type="match status" value="1"/>
</dbReference>
<evidence type="ECO:0000256" key="1">
    <source>
        <dbReference type="ARBA" id="ARBA00004434"/>
    </source>
</evidence>
<evidence type="ECO:0000256" key="8">
    <source>
        <dbReference type="ARBA" id="ARBA00022989"/>
    </source>
</evidence>
<keyword evidence="6" id="KW-0378">Hydrolase</keyword>
<dbReference type="SUPFAM" id="SSF52540">
    <property type="entry name" value="P-loop containing nucleoside triphosphate hydrolases"/>
    <property type="match status" value="1"/>
</dbReference>
<evidence type="ECO:0000256" key="7">
    <source>
        <dbReference type="ARBA" id="ARBA00022840"/>
    </source>
</evidence>
<proteinExistence type="inferred from homology"/>
<dbReference type="InterPro" id="IPR027417">
    <property type="entry name" value="P-loop_NTPase"/>
</dbReference>
<sequence>MATNVLGALYSQVSVLDTIFPGLSVALNYIHPLTSGKSHLGARLFCIYGLVTFLIRFAHGRIGRMVEKYFTFTFEICYTSDSYEILRNWIQSQPFATETRSTIVTLEKQAKLGNGATKSILKYSPKKIRKSFWYEGKLLYLRSIPEEGYSHRERFFLSCMGTSSKVLKDFLQYCQDKLEKQTEKETAIYTNGDGRWDLATRRGRKRSNTVILPEDVKTDFFDDIAEYLNPKAVAWYVEHDLLYRRGYLLYGEPGTGKTSLSLAAAGKFGLDVYAMNLSKVNDTTLQKLMRKLPTRCVLLLEDIDAIESANSRENNDAAPKESTSSNVTLSGLLNAIDGVASVEGRVLIMTTNHVNRIDPAVIRPGRVDKMVEFGLASREMLLGLFRYIYMPLPSKTEIAENADERVVESQGAQLLSSKTERAGDADERALENQGAQGIQELAEMFANLVPAMKYSPAKILSFLIAHRHSPRDAVENVVPWIAKGGEEIVALRRQTSTMHTKSEETVDLSDGVSASMGMEDMQWFTVSD</sequence>
<gene>
    <name evidence="15" type="ORF">LMH87_007615</name>
</gene>
<dbReference type="Gene3D" id="3.40.50.300">
    <property type="entry name" value="P-loop containing nucleotide triphosphate hydrolases"/>
    <property type="match status" value="1"/>
</dbReference>
<dbReference type="GeneID" id="80894774"/>
<evidence type="ECO:0000313" key="16">
    <source>
        <dbReference type="Proteomes" id="UP001144673"/>
    </source>
</evidence>
<keyword evidence="3" id="KW-0812">Transmembrane</keyword>
<dbReference type="SMART" id="SM00382">
    <property type="entry name" value="AAA"/>
    <property type="match status" value="1"/>
</dbReference>
<evidence type="ECO:0000256" key="10">
    <source>
        <dbReference type="ARBA" id="ARBA00023136"/>
    </source>
</evidence>
<evidence type="ECO:0000256" key="12">
    <source>
        <dbReference type="RuleBase" id="RU003651"/>
    </source>
</evidence>
<feature type="domain" description="BCS1 N-terminal" evidence="14">
    <location>
        <begin position="46"/>
        <end position="210"/>
    </location>
</feature>
<dbReference type="InterPro" id="IPR003959">
    <property type="entry name" value="ATPase_AAA_core"/>
</dbReference>
<dbReference type="SMART" id="SM01024">
    <property type="entry name" value="BCS1_N"/>
    <property type="match status" value="1"/>
</dbReference>
<dbReference type="InterPro" id="IPR003960">
    <property type="entry name" value="ATPase_AAA_CS"/>
</dbReference>
<comment type="similarity">
    <text evidence="2">Belongs to the AAA ATPase family. BCS1 subfamily.</text>
</comment>
<dbReference type="InterPro" id="IPR014851">
    <property type="entry name" value="BCS1_N"/>
</dbReference>
<evidence type="ECO:0000256" key="2">
    <source>
        <dbReference type="ARBA" id="ARBA00007448"/>
    </source>
</evidence>
<dbReference type="Pfam" id="PF08740">
    <property type="entry name" value="BCS1_N"/>
    <property type="match status" value="1"/>
</dbReference>
<organism evidence="15 16">
    <name type="scientific">Akanthomyces muscarius</name>
    <name type="common">Entomopathogenic fungus</name>
    <name type="synonym">Lecanicillium muscarium</name>
    <dbReference type="NCBI Taxonomy" id="2231603"/>
    <lineage>
        <taxon>Eukaryota</taxon>
        <taxon>Fungi</taxon>
        <taxon>Dikarya</taxon>
        <taxon>Ascomycota</taxon>
        <taxon>Pezizomycotina</taxon>
        <taxon>Sordariomycetes</taxon>
        <taxon>Hypocreomycetidae</taxon>
        <taxon>Hypocreales</taxon>
        <taxon>Cordycipitaceae</taxon>
        <taxon>Akanthomyces</taxon>
    </lineage>
</organism>
<evidence type="ECO:0000256" key="3">
    <source>
        <dbReference type="ARBA" id="ARBA00022692"/>
    </source>
</evidence>
<dbReference type="PANTHER" id="PTHR23070">
    <property type="entry name" value="BCS1 AAA-TYPE ATPASE"/>
    <property type="match status" value="1"/>
</dbReference>
<keyword evidence="4 12" id="KW-0547">Nucleotide-binding</keyword>
<dbReference type="RefSeq" id="XP_056057968.1">
    <property type="nucleotide sequence ID" value="XM_056199528.1"/>
</dbReference>
<evidence type="ECO:0000259" key="13">
    <source>
        <dbReference type="SMART" id="SM00382"/>
    </source>
</evidence>
<evidence type="ECO:0000256" key="4">
    <source>
        <dbReference type="ARBA" id="ARBA00022741"/>
    </source>
</evidence>
<comment type="subcellular location">
    <subcellularLocation>
        <location evidence="1">Mitochondrion inner membrane</location>
        <topology evidence="1">Single-pass membrane protein</topology>
    </subcellularLocation>
</comment>
<dbReference type="PROSITE" id="PS00674">
    <property type="entry name" value="AAA"/>
    <property type="match status" value="1"/>
</dbReference>
<dbReference type="InterPro" id="IPR003593">
    <property type="entry name" value="AAA+_ATPase"/>
</dbReference>
<dbReference type="Proteomes" id="UP001144673">
    <property type="component" value="Unassembled WGS sequence"/>
</dbReference>
<evidence type="ECO:0000259" key="14">
    <source>
        <dbReference type="SMART" id="SM01024"/>
    </source>
</evidence>
<evidence type="ECO:0000256" key="6">
    <source>
        <dbReference type="ARBA" id="ARBA00022801"/>
    </source>
</evidence>
<evidence type="ECO:0000256" key="9">
    <source>
        <dbReference type="ARBA" id="ARBA00023128"/>
    </source>
</evidence>
<keyword evidence="8" id="KW-1133">Transmembrane helix</keyword>
<dbReference type="GO" id="GO:0005524">
    <property type="term" value="F:ATP binding"/>
    <property type="evidence" value="ECO:0007669"/>
    <property type="project" value="UniProtKB-KW"/>
</dbReference>
<keyword evidence="16" id="KW-1185">Reference proteome</keyword>
<name>A0A9W8QJG7_AKAMU</name>
<keyword evidence="5" id="KW-0999">Mitochondrion inner membrane</keyword>
<dbReference type="InterPro" id="IPR057495">
    <property type="entry name" value="AAA_lid_BCS1"/>
</dbReference>